<dbReference type="EMBL" id="MCGT01000025">
    <property type="protein sequence ID" value="ORX49774.1"/>
    <property type="molecule type" value="Genomic_DNA"/>
</dbReference>
<sequence length="305" mass="33786">MLEKPSKLKQMLHHPSNKKKTQNLTISSPVFQRSTNIYAMASPPATRTSFDINHPMIYNMYEPLSPPPPIPSPKKSRARSNTFHHHRVQPEPTPPMPDRQPPQKRPAKPQNTHCANPPPRRHSIYASIQSLHIIPEPLPAAPKTHHLHQPRKASLPTSPSTPALPSLTQDTRHASSHSLSKPSTEASVLLQHHQHQVSRAATAAILQPAPGPMPLEKSKSTPLKSSSKIKTYNVAGSPSNSSNKQRRTSRNPLRRSGTTSSPTRRKSSVSDLEKKKRQQELEDLISGKRASTLKLSLTPKNGLLN</sequence>
<feature type="region of interest" description="Disordered" evidence="1">
    <location>
        <begin position="208"/>
        <end position="290"/>
    </location>
</feature>
<reference evidence="2 3" key="1">
    <citation type="submission" date="2016-07" db="EMBL/GenBank/DDBJ databases">
        <title>Pervasive Adenine N6-methylation of Active Genes in Fungi.</title>
        <authorList>
            <consortium name="DOE Joint Genome Institute"/>
            <person name="Mondo S.J."/>
            <person name="Dannebaum R.O."/>
            <person name="Kuo R.C."/>
            <person name="Labutti K."/>
            <person name="Haridas S."/>
            <person name="Kuo A."/>
            <person name="Salamov A."/>
            <person name="Ahrendt S.R."/>
            <person name="Lipzen A."/>
            <person name="Sullivan W."/>
            <person name="Andreopoulos W.B."/>
            <person name="Clum A."/>
            <person name="Lindquist E."/>
            <person name="Daum C."/>
            <person name="Ramamoorthy G.K."/>
            <person name="Gryganskyi A."/>
            <person name="Culley D."/>
            <person name="Magnuson J.K."/>
            <person name="James T.Y."/>
            <person name="O'Malley M.A."/>
            <person name="Stajich J.E."/>
            <person name="Spatafora J.W."/>
            <person name="Visel A."/>
            <person name="Grigoriev I.V."/>
        </authorList>
    </citation>
    <scope>NUCLEOTIDE SEQUENCE [LARGE SCALE GENOMIC DNA]</scope>
    <source>
        <strain evidence="2 3">NRRL 3301</strain>
    </source>
</reference>
<feature type="compositionally biased region" description="Basic residues" evidence="1">
    <location>
        <begin position="74"/>
        <end position="87"/>
    </location>
</feature>
<feature type="compositionally biased region" description="Polar residues" evidence="1">
    <location>
        <begin position="176"/>
        <end position="186"/>
    </location>
</feature>
<organism evidence="2 3">
    <name type="scientific">Hesseltinella vesiculosa</name>
    <dbReference type="NCBI Taxonomy" id="101127"/>
    <lineage>
        <taxon>Eukaryota</taxon>
        <taxon>Fungi</taxon>
        <taxon>Fungi incertae sedis</taxon>
        <taxon>Mucoromycota</taxon>
        <taxon>Mucoromycotina</taxon>
        <taxon>Mucoromycetes</taxon>
        <taxon>Mucorales</taxon>
        <taxon>Cunninghamellaceae</taxon>
        <taxon>Hesseltinella</taxon>
    </lineage>
</organism>
<feature type="compositionally biased region" description="Basic residues" evidence="1">
    <location>
        <begin position="10"/>
        <end position="21"/>
    </location>
</feature>
<dbReference type="Proteomes" id="UP000242146">
    <property type="component" value="Unassembled WGS sequence"/>
</dbReference>
<name>A0A1X2GB56_9FUNG</name>
<evidence type="ECO:0000256" key="1">
    <source>
        <dbReference type="SAM" id="MobiDB-lite"/>
    </source>
</evidence>
<feature type="region of interest" description="Disordered" evidence="1">
    <location>
        <begin position="138"/>
        <end position="196"/>
    </location>
</feature>
<gene>
    <name evidence="2" type="ORF">DM01DRAFT_1384958</name>
</gene>
<keyword evidence="3" id="KW-1185">Reference proteome</keyword>
<dbReference type="OrthoDB" id="2270345at2759"/>
<feature type="compositionally biased region" description="Basic residues" evidence="1">
    <location>
        <begin position="244"/>
        <end position="253"/>
    </location>
</feature>
<feature type="compositionally biased region" description="Low complexity" evidence="1">
    <location>
        <begin position="153"/>
        <end position="168"/>
    </location>
</feature>
<feature type="compositionally biased region" description="Polar residues" evidence="1">
    <location>
        <begin position="234"/>
        <end position="243"/>
    </location>
</feature>
<feature type="compositionally biased region" description="Low complexity" evidence="1">
    <location>
        <begin position="220"/>
        <end position="230"/>
    </location>
</feature>
<comment type="caution">
    <text evidence="2">The sequence shown here is derived from an EMBL/GenBank/DDBJ whole genome shotgun (WGS) entry which is preliminary data.</text>
</comment>
<dbReference type="AlphaFoldDB" id="A0A1X2GB56"/>
<accession>A0A1X2GB56</accession>
<feature type="region of interest" description="Disordered" evidence="1">
    <location>
        <begin position="63"/>
        <end position="121"/>
    </location>
</feature>
<feature type="compositionally biased region" description="Basic and acidic residues" evidence="1">
    <location>
        <begin position="271"/>
        <end position="280"/>
    </location>
</feature>
<proteinExistence type="predicted"/>
<protein>
    <submittedName>
        <fullName evidence="2">Uncharacterized protein</fullName>
    </submittedName>
</protein>
<evidence type="ECO:0000313" key="3">
    <source>
        <dbReference type="Proteomes" id="UP000242146"/>
    </source>
</evidence>
<feature type="compositionally biased region" description="Pro residues" evidence="1">
    <location>
        <begin position="91"/>
        <end position="104"/>
    </location>
</feature>
<evidence type="ECO:0000313" key="2">
    <source>
        <dbReference type="EMBL" id="ORX49774.1"/>
    </source>
</evidence>
<feature type="region of interest" description="Disordered" evidence="1">
    <location>
        <begin position="1"/>
        <end position="26"/>
    </location>
</feature>